<dbReference type="GO" id="GO:0006457">
    <property type="term" value="P:protein folding"/>
    <property type="evidence" value="ECO:0007669"/>
    <property type="project" value="TreeGrafter"/>
</dbReference>
<keyword evidence="10" id="KW-1185">Reference proteome</keyword>
<keyword evidence="6" id="KW-0413">Isomerase</keyword>
<dbReference type="EMBL" id="JAZDUA010000601">
    <property type="protein sequence ID" value="KAK7790661.1"/>
    <property type="molecule type" value="Genomic_DNA"/>
</dbReference>
<organism evidence="9 10">
    <name type="scientific">Gryllus longicercus</name>
    <dbReference type="NCBI Taxonomy" id="2509291"/>
    <lineage>
        <taxon>Eukaryota</taxon>
        <taxon>Metazoa</taxon>
        <taxon>Ecdysozoa</taxon>
        <taxon>Arthropoda</taxon>
        <taxon>Hexapoda</taxon>
        <taxon>Insecta</taxon>
        <taxon>Pterygota</taxon>
        <taxon>Neoptera</taxon>
        <taxon>Polyneoptera</taxon>
        <taxon>Orthoptera</taxon>
        <taxon>Ensifera</taxon>
        <taxon>Gryllidea</taxon>
        <taxon>Grylloidea</taxon>
        <taxon>Gryllidae</taxon>
        <taxon>Gryllinae</taxon>
        <taxon>Gryllus</taxon>
    </lineage>
</organism>
<evidence type="ECO:0000256" key="3">
    <source>
        <dbReference type="ARBA" id="ARBA00022737"/>
    </source>
</evidence>
<dbReference type="Proteomes" id="UP001378592">
    <property type="component" value="Unassembled WGS sequence"/>
</dbReference>
<dbReference type="PANTHER" id="PTHR11071:SF561">
    <property type="entry name" value="PEPTIDYL-PROLYL CIS-TRANS ISOMERASE D-RELATED"/>
    <property type="match status" value="1"/>
</dbReference>
<evidence type="ECO:0000313" key="10">
    <source>
        <dbReference type="Proteomes" id="UP001378592"/>
    </source>
</evidence>
<name>A0AAN9V975_9ORTH</name>
<keyword evidence="5" id="KW-0697">Rotamase</keyword>
<feature type="domain" description="PPIase cyclophilin-type" evidence="8">
    <location>
        <begin position="10"/>
        <end position="173"/>
    </location>
</feature>
<evidence type="ECO:0000256" key="5">
    <source>
        <dbReference type="ARBA" id="ARBA00023110"/>
    </source>
</evidence>
<dbReference type="PROSITE" id="PS50072">
    <property type="entry name" value="CSA_PPIASE_2"/>
    <property type="match status" value="1"/>
</dbReference>
<dbReference type="PRINTS" id="PR00153">
    <property type="entry name" value="CSAPPISMRASE"/>
</dbReference>
<protein>
    <recommendedName>
        <fullName evidence="2">peptidylprolyl isomerase</fullName>
        <ecNumber evidence="2">5.2.1.8</ecNumber>
    </recommendedName>
</protein>
<dbReference type="Gene3D" id="2.40.100.10">
    <property type="entry name" value="Cyclophilin-like"/>
    <property type="match status" value="1"/>
</dbReference>
<sequence>MDNAGNPLVYMDIQIGDERVGRIIIELYKNVAPKTAENFRALCTGEKGVGQHGKPLHYKGCFFHRILPSCMIQGGDIINYDGSSGESIYGGCFDDENFEILHFETGIVSMANAGPNTNSSQFVITLNHCPQLNNVNVAFGKVIKGYGVVNELGSTEMENDIPLKACFIADCGEILPGKSLGLEENDGTDDTVPPFPEDWDIDVNTVQCDYLEDIITKIKNAGNYFYDSLKYTDADHKYRKALRYVNWVRNLGDQEKLNKMLMTHQTELQCLLNLAAVKLQTDVYRDAVNYCNMALAIDGKNAKALYRRAQAKRALGDYDAALDDLRTALQIAPSNKSIVSEMNLVKQFIQRYHAKEKKVFEKMFK</sequence>
<dbReference type="GO" id="GO:0003755">
    <property type="term" value="F:peptidyl-prolyl cis-trans isomerase activity"/>
    <property type="evidence" value="ECO:0007669"/>
    <property type="project" value="UniProtKB-KW"/>
</dbReference>
<keyword evidence="4 7" id="KW-0802">TPR repeat</keyword>
<evidence type="ECO:0000256" key="1">
    <source>
        <dbReference type="ARBA" id="ARBA00000971"/>
    </source>
</evidence>
<evidence type="ECO:0000256" key="7">
    <source>
        <dbReference type="PROSITE-ProRule" id="PRU00339"/>
    </source>
</evidence>
<comment type="caution">
    <text evidence="9">The sequence shown here is derived from an EMBL/GenBank/DDBJ whole genome shotgun (WGS) entry which is preliminary data.</text>
</comment>
<dbReference type="PROSITE" id="PS50005">
    <property type="entry name" value="TPR"/>
    <property type="match status" value="1"/>
</dbReference>
<dbReference type="Gene3D" id="1.25.40.10">
    <property type="entry name" value="Tetratricopeptide repeat domain"/>
    <property type="match status" value="1"/>
</dbReference>
<gene>
    <name evidence="9" type="ORF">R5R35_006551</name>
</gene>
<reference evidence="9 10" key="1">
    <citation type="submission" date="2024-03" db="EMBL/GenBank/DDBJ databases">
        <title>The genome assembly and annotation of the cricket Gryllus longicercus Weissman &amp; Gray.</title>
        <authorList>
            <person name="Szrajer S."/>
            <person name="Gray D."/>
            <person name="Ylla G."/>
        </authorList>
    </citation>
    <scope>NUCLEOTIDE SEQUENCE [LARGE SCALE GENOMIC DNA]</scope>
    <source>
        <strain evidence="9">DAG 2021-001</strain>
        <tissue evidence="9">Whole body minus gut</tissue>
    </source>
</reference>
<dbReference type="Pfam" id="PF00515">
    <property type="entry name" value="TPR_1"/>
    <property type="match status" value="1"/>
</dbReference>
<dbReference type="AlphaFoldDB" id="A0AAN9V975"/>
<evidence type="ECO:0000259" key="8">
    <source>
        <dbReference type="PROSITE" id="PS50072"/>
    </source>
</evidence>
<dbReference type="GO" id="GO:0016018">
    <property type="term" value="F:cyclosporin A binding"/>
    <property type="evidence" value="ECO:0007669"/>
    <property type="project" value="TreeGrafter"/>
</dbReference>
<comment type="catalytic activity">
    <reaction evidence="1">
        <text>[protein]-peptidylproline (omega=180) = [protein]-peptidylproline (omega=0)</text>
        <dbReference type="Rhea" id="RHEA:16237"/>
        <dbReference type="Rhea" id="RHEA-COMP:10747"/>
        <dbReference type="Rhea" id="RHEA-COMP:10748"/>
        <dbReference type="ChEBI" id="CHEBI:83833"/>
        <dbReference type="ChEBI" id="CHEBI:83834"/>
        <dbReference type="EC" id="5.2.1.8"/>
    </reaction>
</comment>
<dbReference type="SMART" id="SM00028">
    <property type="entry name" value="TPR"/>
    <property type="match status" value="2"/>
</dbReference>
<feature type="repeat" description="TPR" evidence="7">
    <location>
        <begin position="302"/>
        <end position="335"/>
    </location>
</feature>
<dbReference type="EC" id="5.2.1.8" evidence="2"/>
<proteinExistence type="predicted"/>
<dbReference type="SUPFAM" id="SSF50891">
    <property type="entry name" value="Cyclophilin-like"/>
    <property type="match status" value="1"/>
</dbReference>
<dbReference type="FunFam" id="2.40.100.10:FF:000025">
    <property type="entry name" value="Peptidyl-prolyl cis-trans isomerase CYP19-2"/>
    <property type="match status" value="1"/>
</dbReference>
<dbReference type="InterPro" id="IPR002130">
    <property type="entry name" value="Cyclophilin-type_PPIase_dom"/>
</dbReference>
<accession>A0AAN9V975</accession>
<dbReference type="SUPFAM" id="SSF48452">
    <property type="entry name" value="TPR-like"/>
    <property type="match status" value="1"/>
</dbReference>
<evidence type="ECO:0000256" key="4">
    <source>
        <dbReference type="ARBA" id="ARBA00022803"/>
    </source>
</evidence>
<keyword evidence="3" id="KW-0677">Repeat</keyword>
<dbReference type="Pfam" id="PF00160">
    <property type="entry name" value="Pro_isomerase"/>
    <property type="match status" value="1"/>
</dbReference>
<dbReference type="GO" id="GO:0005737">
    <property type="term" value="C:cytoplasm"/>
    <property type="evidence" value="ECO:0007669"/>
    <property type="project" value="TreeGrafter"/>
</dbReference>
<dbReference type="InterPro" id="IPR011990">
    <property type="entry name" value="TPR-like_helical_dom_sf"/>
</dbReference>
<evidence type="ECO:0000256" key="6">
    <source>
        <dbReference type="ARBA" id="ARBA00023235"/>
    </source>
</evidence>
<evidence type="ECO:0000313" key="9">
    <source>
        <dbReference type="EMBL" id="KAK7790661.1"/>
    </source>
</evidence>
<evidence type="ECO:0000256" key="2">
    <source>
        <dbReference type="ARBA" id="ARBA00013194"/>
    </source>
</evidence>
<dbReference type="FunFam" id="1.25.40.10:FF:000029">
    <property type="entry name" value="peptidyl-prolyl cis-trans isomerase D"/>
    <property type="match status" value="1"/>
</dbReference>
<dbReference type="PANTHER" id="PTHR11071">
    <property type="entry name" value="PEPTIDYL-PROLYL CIS-TRANS ISOMERASE"/>
    <property type="match status" value="1"/>
</dbReference>
<dbReference type="InterPro" id="IPR029000">
    <property type="entry name" value="Cyclophilin-like_dom_sf"/>
</dbReference>
<dbReference type="InterPro" id="IPR019734">
    <property type="entry name" value="TPR_rpt"/>
</dbReference>